<dbReference type="Proteomes" id="UP000319280">
    <property type="component" value="Unassembled WGS sequence"/>
</dbReference>
<gene>
    <name evidence="2" type="ORF">FH966_13900</name>
</gene>
<reference evidence="2 3" key="1">
    <citation type="submission" date="2019-07" db="EMBL/GenBank/DDBJ databases">
        <title>Genomic analysis of Lentibacillus sp. NKC851-2.</title>
        <authorList>
            <person name="Oh Y.J."/>
        </authorList>
    </citation>
    <scope>NUCLEOTIDE SEQUENCE [LARGE SCALE GENOMIC DNA]</scope>
    <source>
        <strain evidence="2 3">NKC851-2</strain>
    </source>
</reference>
<comment type="caution">
    <text evidence="2">The sequence shown here is derived from an EMBL/GenBank/DDBJ whole genome shotgun (WGS) entry which is preliminary data.</text>
</comment>
<organism evidence="2 3">
    <name type="scientific">Lentibacillus cibarius</name>
    <dbReference type="NCBI Taxonomy" id="2583219"/>
    <lineage>
        <taxon>Bacteria</taxon>
        <taxon>Bacillati</taxon>
        <taxon>Bacillota</taxon>
        <taxon>Bacilli</taxon>
        <taxon>Bacillales</taxon>
        <taxon>Bacillaceae</taxon>
        <taxon>Lentibacillus</taxon>
    </lineage>
</organism>
<accession>A0A549YN22</accession>
<keyword evidence="3" id="KW-1185">Reference proteome</keyword>
<proteinExistence type="predicted"/>
<evidence type="ECO:0000313" key="3">
    <source>
        <dbReference type="Proteomes" id="UP000319280"/>
    </source>
</evidence>
<keyword evidence="1" id="KW-0472">Membrane</keyword>
<dbReference type="Pfam" id="PF10958">
    <property type="entry name" value="DUF2759"/>
    <property type="match status" value="1"/>
</dbReference>
<dbReference type="RefSeq" id="WP_142792136.1">
    <property type="nucleotide sequence ID" value="NZ_VJMZ01000001.1"/>
</dbReference>
<keyword evidence="1" id="KW-0812">Transmembrane</keyword>
<feature type="transmembrane region" description="Helical" evidence="1">
    <location>
        <begin position="28"/>
        <end position="49"/>
    </location>
</feature>
<protein>
    <submittedName>
        <fullName evidence="2">DUF2759 family protein</fullName>
    </submittedName>
</protein>
<dbReference type="InterPro" id="IPR024490">
    <property type="entry name" value="DUF2759"/>
</dbReference>
<dbReference type="EMBL" id="VJMZ01000001">
    <property type="protein sequence ID" value="TRM13291.1"/>
    <property type="molecule type" value="Genomic_DNA"/>
</dbReference>
<keyword evidence="1" id="KW-1133">Transmembrane helix</keyword>
<evidence type="ECO:0000313" key="2">
    <source>
        <dbReference type="EMBL" id="TRM13291.1"/>
    </source>
</evidence>
<sequence>MVLGIIFLLVALLAIVSVIRQIRIKNLFALAFSALAVLVFGFFSVATIITELGII</sequence>
<dbReference type="AlphaFoldDB" id="A0A549YN22"/>
<name>A0A549YN22_9BACI</name>
<evidence type="ECO:0000256" key="1">
    <source>
        <dbReference type="SAM" id="Phobius"/>
    </source>
</evidence>